<dbReference type="Pfam" id="PF00588">
    <property type="entry name" value="SpoU_methylase"/>
    <property type="match status" value="1"/>
</dbReference>
<evidence type="ECO:0000256" key="1">
    <source>
        <dbReference type="ARBA" id="ARBA00004173"/>
    </source>
</evidence>
<keyword evidence="7" id="KW-0809">Transit peptide</keyword>
<reference evidence="12 13" key="1">
    <citation type="journal article" date="2016" name="Nat. Commun.">
        <title>Ectomycorrhizal ecology is imprinted in the genome of the dominant symbiotic fungus Cenococcum geophilum.</title>
        <authorList>
            <consortium name="DOE Joint Genome Institute"/>
            <person name="Peter M."/>
            <person name="Kohler A."/>
            <person name="Ohm R.A."/>
            <person name="Kuo A."/>
            <person name="Krutzmann J."/>
            <person name="Morin E."/>
            <person name="Arend M."/>
            <person name="Barry K.W."/>
            <person name="Binder M."/>
            <person name="Choi C."/>
            <person name="Clum A."/>
            <person name="Copeland A."/>
            <person name="Grisel N."/>
            <person name="Haridas S."/>
            <person name="Kipfer T."/>
            <person name="LaButti K."/>
            <person name="Lindquist E."/>
            <person name="Lipzen A."/>
            <person name="Maire R."/>
            <person name="Meier B."/>
            <person name="Mihaltcheva S."/>
            <person name="Molinier V."/>
            <person name="Murat C."/>
            <person name="Poggeler S."/>
            <person name="Quandt C.A."/>
            <person name="Sperisen C."/>
            <person name="Tritt A."/>
            <person name="Tisserant E."/>
            <person name="Crous P.W."/>
            <person name="Henrissat B."/>
            <person name="Nehls U."/>
            <person name="Egli S."/>
            <person name="Spatafora J.W."/>
            <person name="Grigoriev I.V."/>
            <person name="Martin F.M."/>
        </authorList>
    </citation>
    <scope>NUCLEOTIDE SEQUENCE [LARGE SCALE GENOMIC DNA]</scope>
    <source>
        <strain evidence="12 13">CBS 459.81</strain>
    </source>
</reference>
<dbReference type="InterPro" id="IPR029026">
    <property type="entry name" value="tRNA_m1G_MTases_N"/>
</dbReference>
<protein>
    <recommendedName>
        <fullName evidence="9">rRNA methyltransferase 1, mitochondrial</fullName>
    </recommendedName>
</protein>
<accession>A0A8E2JEQ9</accession>
<dbReference type="InterPro" id="IPR047261">
    <property type="entry name" value="MRM1_MeTrfase_dom"/>
</dbReference>
<dbReference type="InterPro" id="IPR029064">
    <property type="entry name" value="Ribosomal_eL30-like_sf"/>
</dbReference>
<keyword evidence="5" id="KW-0808">Transferase</keyword>
<evidence type="ECO:0000256" key="8">
    <source>
        <dbReference type="ARBA" id="ARBA00023128"/>
    </source>
</evidence>
<evidence type="ECO:0000256" key="5">
    <source>
        <dbReference type="ARBA" id="ARBA00022679"/>
    </source>
</evidence>
<evidence type="ECO:0000256" key="3">
    <source>
        <dbReference type="ARBA" id="ARBA00022552"/>
    </source>
</evidence>
<evidence type="ECO:0000313" key="13">
    <source>
        <dbReference type="Proteomes" id="UP000250266"/>
    </source>
</evidence>
<comment type="subcellular location">
    <subcellularLocation>
        <location evidence="1">Mitochondrion</location>
    </subcellularLocation>
</comment>
<keyword evidence="6" id="KW-0949">S-adenosyl-L-methionine</keyword>
<keyword evidence="13" id="KW-1185">Reference proteome</keyword>
<feature type="compositionally biased region" description="Basic and acidic residues" evidence="10">
    <location>
        <begin position="141"/>
        <end position="161"/>
    </location>
</feature>
<dbReference type="GO" id="GO:0005739">
    <property type="term" value="C:mitochondrion"/>
    <property type="evidence" value="ECO:0007669"/>
    <property type="project" value="UniProtKB-SubCell"/>
</dbReference>
<dbReference type="SMART" id="SM00967">
    <property type="entry name" value="SpoU_sub_bind"/>
    <property type="match status" value="1"/>
</dbReference>
<evidence type="ECO:0000259" key="11">
    <source>
        <dbReference type="SMART" id="SM00967"/>
    </source>
</evidence>
<gene>
    <name evidence="12" type="ORF">K432DRAFT_426215</name>
</gene>
<dbReference type="Gene3D" id="3.40.1280.10">
    <property type="match status" value="1"/>
</dbReference>
<keyword evidence="4" id="KW-0489">Methyltransferase</keyword>
<dbReference type="GO" id="GO:0003723">
    <property type="term" value="F:RNA binding"/>
    <property type="evidence" value="ECO:0007669"/>
    <property type="project" value="InterPro"/>
</dbReference>
<dbReference type="InterPro" id="IPR029028">
    <property type="entry name" value="Alpha/beta_knot_MTases"/>
</dbReference>
<dbReference type="Proteomes" id="UP000250266">
    <property type="component" value="Unassembled WGS sequence"/>
</dbReference>
<evidence type="ECO:0000256" key="9">
    <source>
        <dbReference type="ARBA" id="ARBA00034881"/>
    </source>
</evidence>
<dbReference type="InterPro" id="IPR047182">
    <property type="entry name" value="MRM1"/>
</dbReference>
<dbReference type="AlphaFoldDB" id="A0A8E2JEQ9"/>
<organism evidence="12 13">
    <name type="scientific">Lepidopterella palustris CBS 459.81</name>
    <dbReference type="NCBI Taxonomy" id="1314670"/>
    <lineage>
        <taxon>Eukaryota</taxon>
        <taxon>Fungi</taxon>
        <taxon>Dikarya</taxon>
        <taxon>Ascomycota</taxon>
        <taxon>Pezizomycotina</taxon>
        <taxon>Dothideomycetes</taxon>
        <taxon>Pleosporomycetidae</taxon>
        <taxon>Mytilinidiales</taxon>
        <taxon>Argynnaceae</taxon>
        <taxon>Lepidopterella</taxon>
    </lineage>
</organism>
<evidence type="ECO:0000256" key="4">
    <source>
        <dbReference type="ARBA" id="ARBA00022603"/>
    </source>
</evidence>
<keyword evidence="8" id="KW-0496">Mitochondrion</keyword>
<dbReference type="InterPro" id="IPR013123">
    <property type="entry name" value="SpoU_subst-bd"/>
</dbReference>
<evidence type="ECO:0000256" key="2">
    <source>
        <dbReference type="ARBA" id="ARBA00007228"/>
    </source>
</evidence>
<evidence type="ECO:0000256" key="6">
    <source>
        <dbReference type="ARBA" id="ARBA00022691"/>
    </source>
</evidence>
<keyword evidence="3" id="KW-0698">rRNA processing</keyword>
<dbReference type="InterPro" id="IPR001537">
    <property type="entry name" value="SpoU_MeTrfase"/>
</dbReference>
<dbReference type="Gene3D" id="3.30.1330.30">
    <property type="match status" value="1"/>
</dbReference>
<sequence length="581" mass="63783">MIKAHTCLEALAGIRTPAASFSTVRHISTNTAIQRGIRQSSASRDRNSSRNRNFLDSHSDKGFSSRRNSTKFGLGRESAPSSRIQERSSTLQNDAFGDQFPEEGYNPRSTRKRRAPFSRERGSASTNRNPESNSTRQSDAFGDRFSEGYNRQDNRGRREPQVGDIPIVHKFGNQVSPITGLPRRVTRAKLFGPPRSLEGSRDDRYKVQNTRDLFKRHSDELSGDGDNTGFTKQSARAFTVPISVPYTTAASEFLYGYSVVLAALRANRRKLYNLYLHSRSRRNDGSNFLQQWAGRSNVQVHDVGDEWLPIMDKLSSGRPHNGCILECSPLPRPPVKALAQSSVVGSKNGIYGNYNIRLNPQSGEDLAVNGQNELYQYKSNGWRHPLVLYVDGVLDEGNLGALVRSAYFLGVDAIATPTRMSAPLSQIALKASSGAAEAIPIFAISNPTEFLTESVVFGWQVYASDAPPPVSTRSKSVVASAIASNLDDDSSSIIFTMAGSNRPLYGHTPLAKHPTILMLGSEGSGLRSSLMARAHYKVGIRAAREVDEIGVDSLNVSAASALLCFEFMKRPKGLVKGDFLF</sequence>
<evidence type="ECO:0000256" key="10">
    <source>
        <dbReference type="SAM" id="MobiDB-lite"/>
    </source>
</evidence>
<dbReference type="OrthoDB" id="270651at2759"/>
<dbReference type="Pfam" id="PF08032">
    <property type="entry name" value="SpoU_sub_bind"/>
    <property type="match status" value="1"/>
</dbReference>
<evidence type="ECO:0000313" key="12">
    <source>
        <dbReference type="EMBL" id="OCK79829.1"/>
    </source>
</evidence>
<proteinExistence type="inferred from homology"/>
<dbReference type="PANTHER" id="PTHR46103:SF1">
    <property type="entry name" value="RRNA METHYLTRANSFERASE 1, MITOCHONDRIAL"/>
    <property type="match status" value="1"/>
</dbReference>
<feature type="domain" description="RNA 2-O ribose methyltransferase substrate binding" evidence="11">
    <location>
        <begin position="253"/>
        <end position="333"/>
    </location>
</feature>
<dbReference type="EMBL" id="KV744986">
    <property type="protein sequence ID" value="OCK79829.1"/>
    <property type="molecule type" value="Genomic_DNA"/>
</dbReference>
<feature type="compositionally biased region" description="Polar residues" evidence="10">
    <location>
        <begin position="79"/>
        <end position="93"/>
    </location>
</feature>
<evidence type="ECO:0000256" key="7">
    <source>
        <dbReference type="ARBA" id="ARBA00022946"/>
    </source>
</evidence>
<feature type="compositionally biased region" description="Basic and acidic residues" evidence="10">
    <location>
        <begin position="43"/>
        <end position="63"/>
    </location>
</feature>
<feature type="region of interest" description="Disordered" evidence="10">
    <location>
        <begin position="32"/>
        <end position="162"/>
    </location>
</feature>
<name>A0A8E2JEQ9_9PEZI</name>
<feature type="compositionally biased region" description="Polar residues" evidence="10">
    <location>
        <begin position="123"/>
        <end position="138"/>
    </location>
</feature>
<dbReference type="SUPFAM" id="SSF75217">
    <property type="entry name" value="alpha/beta knot"/>
    <property type="match status" value="1"/>
</dbReference>
<dbReference type="CDD" id="cd18105">
    <property type="entry name" value="SpoU-like_MRM1"/>
    <property type="match status" value="1"/>
</dbReference>
<comment type="similarity">
    <text evidence="2">Belongs to the class IV-like SAM-binding methyltransferase superfamily. RNA methyltransferase TrmH family.</text>
</comment>
<dbReference type="PANTHER" id="PTHR46103">
    <property type="entry name" value="RRNA METHYLTRANSFERASE 1, MITOCHONDRIAL"/>
    <property type="match status" value="1"/>
</dbReference>
<dbReference type="SUPFAM" id="SSF55315">
    <property type="entry name" value="L30e-like"/>
    <property type="match status" value="1"/>
</dbReference>
<dbReference type="GO" id="GO:0016435">
    <property type="term" value="F:rRNA (guanine) methyltransferase activity"/>
    <property type="evidence" value="ECO:0007669"/>
    <property type="project" value="TreeGrafter"/>
</dbReference>